<evidence type="ECO:0000313" key="2">
    <source>
        <dbReference type="Proteomes" id="UP000295741"/>
    </source>
</evidence>
<dbReference type="EMBL" id="SNWP01000010">
    <property type="protein sequence ID" value="TDO28133.1"/>
    <property type="molecule type" value="Genomic_DNA"/>
</dbReference>
<sequence length="240" mass="27151">MAKLTDKGLSGRVGPVIYYQINGKQFVRAFPIARKKQTHAARKPAAVLFGICSRTATSAAYTLQATLPFPFKSMNLFRGWVYKHYKLSHAQTNWVLGQNFLPPFQLNPGADLRDFLFVSINIRGVQDGRLHIQLPAFDPAKQIRKPMRAASVDMKIMVQSLPFGKPEAYFFAEEQRRIDFSENHLPAQDLFFETTTLQPDTVLMVTVALSFKLFNGTVINKAEYLPAAVIGMGTWMDFDR</sequence>
<organism evidence="1 2">
    <name type="scientific">Sediminibacterium goheungense</name>
    <dbReference type="NCBI Taxonomy" id="1086393"/>
    <lineage>
        <taxon>Bacteria</taxon>
        <taxon>Pseudomonadati</taxon>
        <taxon>Bacteroidota</taxon>
        <taxon>Chitinophagia</taxon>
        <taxon>Chitinophagales</taxon>
        <taxon>Chitinophagaceae</taxon>
        <taxon>Sediminibacterium</taxon>
    </lineage>
</organism>
<reference evidence="1 2" key="1">
    <citation type="submission" date="2019-03" db="EMBL/GenBank/DDBJ databases">
        <title>Genomic Encyclopedia of Archaeal and Bacterial Type Strains, Phase II (KMG-II): from individual species to whole genera.</title>
        <authorList>
            <person name="Goeker M."/>
        </authorList>
    </citation>
    <scope>NUCLEOTIDE SEQUENCE [LARGE SCALE GENOMIC DNA]</scope>
    <source>
        <strain evidence="1 2">DSM 28323</strain>
    </source>
</reference>
<dbReference type="RefSeq" id="WP_133472696.1">
    <property type="nucleotide sequence ID" value="NZ_SNWP01000010.1"/>
</dbReference>
<protein>
    <submittedName>
        <fullName evidence="1">Uncharacterized protein</fullName>
    </submittedName>
</protein>
<dbReference type="Proteomes" id="UP000295741">
    <property type="component" value="Unassembled WGS sequence"/>
</dbReference>
<name>A0A4R6IZ62_9BACT</name>
<comment type="caution">
    <text evidence="1">The sequence shown here is derived from an EMBL/GenBank/DDBJ whole genome shotgun (WGS) entry which is preliminary data.</text>
</comment>
<proteinExistence type="predicted"/>
<evidence type="ECO:0000313" key="1">
    <source>
        <dbReference type="EMBL" id="TDO28133.1"/>
    </source>
</evidence>
<keyword evidence="2" id="KW-1185">Reference proteome</keyword>
<gene>
    <name evidence="1" type="ORF">BC659_0193</name>
</gene>
<dbReference type="AlphaFoldDB" id="A0A4R6IZ62"/>
<dbReference type="OrthoDB" id="645138at2"/>
<accession>A0A4R6IZ62</accession>